<proteinExistence type="predicted"/>
<organism evidence="1 2">
    <name type="scientific">Companilactobacillus nodensis DSM 19682 = JCM 14932 = NBRC 107160</name>
    <dbReference type="NCBI Taxonomy" id="1423775"/>
    <lineage>
        <taxon>Bacteria</taxon>
        <taxon>Bacillati</taxon>
        <taxon>Bacillota</taxon>
        <taxon>Bacilli</taxon>
        <taxon>Lactobacillales</taxon>
        <taxon>Lactobacillaceae</taxon>
        <taxon>Companilactobacillus</taxon>
    </lineage>
</organism>
<name>A0A0R1K9P9_9LACO</name>
<dbReference type="AlphaFoldDB" id="A0A0R1K9P9"/>
<dbReference type="PATRIC" id="fig|1423775.4.peg.1872"/>
<gene>
    <name evidence="1" type="ORF">FD03_GL001835</name>
</gene>
<evidence type="ECO:0000313" key="1">
    <source>
        <dbReference type="EMBL" id="KRK80414.1"/>
    </source>
</evidence>
<reference evidence="1 2" key="1">
    <citation type="journal article" date="2015" name="Genome Announc.">
        <title>Expanding the biotechnology potential of lactobacilli through comparative genomics of 213 strains and associated genera.</title>
        <authorList>
            <person name="Sun Z."/>
            <person name="Harris H.M."/>
            <person name="McCann A."/>
            <person name="Guo C."/>
            <person name="Argimon S."/>
            <person name="Zhang W."/>
            <person name="Yang X."/>
            <person name="Jeffery I.B."/>
            <person name="Cooney J.C."/>
            <person name="Kagawa T.F."/>
            <person name="Liu W."/>
            <person name="Song Y."/>
            <person name="Salvetti E."/>
            <person name="Wrobel A."/>
            <person name="Rasinkangas P."/>
            <person name="Parkhill J."/>
            <person name="Rea M.C."/>
            <person name="O'Sullivan O."/>
            <person name="Ritari J."/>
            <person name="Douillard F.P."/>
            <person name="Paul Ross R."/>
            <person name="Yang R."/>
            <person name="Briner A.E."/>
            <person name="Felis G.E."/>
            <person name="de Vos W.M."/>
            <person name="Barrangou R."/>
            <person name="Klaenhammer T.R."/>
            <person name="Caufield P.W."/>
            <person name="Cui Y."/>
            <person name="Zhang H."/>
            <person name="O'Toole P.W."/>
        </authorList>
    </citation>
    <scope>NUCLEOTIDE SEQUENCE [LARGE SCALE GENOMIC DNA]</scope>
    <source>
        <strain evidence="1 2">DSM 19682</strain>
    </source>
</reference>
<dbReference type="EMBL" id="AZDZ01000003">
    <property type="protein sequence ID" value="KRK80414.1"/>
    <property type="molecule type" value="Genomic_DNA"/>
</dbReference>
<keyword evidence="2" id="KW-1185">Reference proteome</keyword>
<dbReference type="Proteomes" id="UP000051248">
    <property type="component" value="Unassembled WGS sequence"/>
</dbReference>
<comment type="caution">
    <text evidence="1">The sequence shown here is derived from an EMBL/GenBank/DDBJ whole genome shotgun (WGS) entry which is preliminary data.</text>
</comment>
<evidence type="ECO:0000313" key="2">
    <source>
        <dbReference type="Proteomes" id="UP000051248"/>
    </source>
</evidence>
<protein>
    <submittedName>
        <fullName evidence="1">Uncharacterized protein</fullName>
    </submittedName>
</protein>
<sequence>MERNTQYFCIEDFMKSVGIYDVNTLEQADQESWDALVKQTTVFENWHEMLDNAGTEYYQLHMQKGLAI</sequence>
<accession>A0A0R1K9P9</accession>